<evidence type="ECO:0000313" key="1">
    <source>
        <dbReference type="EMBL" id="KQK12603.1"/>
    </source>
</evidence>
<dbReference type="AlphaFoldDB" id="A0A0Q3J3Q5"/>
<dbReference type="EnsemblPlants" id="KQK12603">
    <property type="protein sequence ID" value="KQK12603"/>
    <property type="gene ID" value="BRADI_1g04835v3"/>
</dbReference>
<evidence type="ECO:0008006" key="4">
    <source>
        <dbReference type="Google" id="ProtNLM"/>
    </source>
</evidence>
<name>A0A0Q3J3Q5_BRADI</name>
<evidence type="ECO:0000313" key="2">
    <source>
        <dbReference type="EnsemblPlants" id="KQK12603"/>
    </source>
</evidence>
<reference evidence="2" key="3">
    <citation type="submission" date="2018-08" db="UniProtKB">
        <authorList>
            <consortium name="EnsemblPlants"/>
        </authorList>
    </citation>
    <scope>IDENTIFICATION</scope>
    <source>
        <strain evidence="2">cv. Bd21</strain>
    </source>
</reference>
<dbReference type="EMBL" id="CM000880">
    <property type="protein sequence ID" value="KQK12603.1"/>
    <property type="molecule type" value="Genomic_DNA"/>
</dbReference>
<dbReference type="Gramene" id="KQK12603">
    <property type="protein sequence ID" value="KQK12603"/>
    <property type="gene ID" value="BRADI_1g04835v3"/>
</dbReference>
<dbReference type="Proteomes" id="UP000008810">
    <property type="component" value="Chromosome 1"/>
</dbReference>
<reference evidence="1 2" key="1">
    <citation type="journal article" date="2010" name="Nature">
        <title>Genome sequencing and analysis of the model grass Brachypodium distachyon.</title>
        <authorList>
            <consortium name="International Brachypodium Initiative"/>
        </authorList>
    </citation>
    <scope>NUCLEOTIDE SEQUENCE [LARGE SCALE GENOMIC DNA]</scope>
    <source>
        <strain evidence="1 2">Bd21</strain>
    </source>
</reference>
<sequence>MQKPEECAFCLENESVSHLFFDRVVAKVIWPPASDFFHKQLGANYESIAKFWLSSKRHAGLNSICATVLWCIWKTRNNIIFNNAVWISCKRIWWLILQSLQKWKIIFKQEMMEVVEAFYSHMHLVLQAPPPLAWH</sequence>
<dbReference type="InParanoid" id="A0A0Q3J3Q5"/>
<dbReference type="OrthoDB" id="1021881at2759"/>
<keyword evidence="3" id="KW-1185">Reference proteome</keyword>
<proteinExistence type="predicted"/>
<protein>
    <recommendedName>
        <fullName evidence="4">Reverse transcriptase zinc-binding domain-containing protein</fullName>
    </recommendedName>
</protein>
<evidence type="ECO:0000313" key="3">
    <source>
        <dbReference type="Proteomes" id="UP000008810"/>
    </source>
</evidence>
<gene>
    <name evidence="1" type="ORF">BRADI_1g04835v3</name>
</gene>
<reference evidence="1" key="2">
    <citation type="submission" date="2017-06" db="EMBL/GenBank/DDBJ databases">
        <title>WGS assembly of Brachypodium distachyon.</title>
        <authorList>
            <consortium name="The International Brachypodium Initiative"/>
            <person name="Lucas S."/>
            <person name="Harmon-Smith M."/>
            <person name="Lail K."/>
            <person name="Tice H."/>
            <person name="Grimwood J."/>
            <person name="Bruce D."/>
            <person name="Barry K."/>
            <person name="Shu S."/>
            <person name="Lindquist E."/>
            <person name="Wang M."/>
            <person name="Pitluck S."/>
            <person name="Vogel J.P."/>
            <person name="Garvin D.F."/>
            <person name="Mockler T.C."/>
            <person name="Schmutz J."/>
            <person name="Rokhsar D."/>
            <person name="Bevan M.W."/>
        </authorList>
    </citation>
    <scope>NUCLEOTIDE SEQUENCE</scope>
    <source>
        <strain evidence="1">Bd21</strain>
    </source>
</reference>
<accession>A0A0Q3J3Q5</accession>
<organism evidence="1">
    <name type="scientific">Brachypodium distachyon</name>
    <name type="common">Purple false brome</name>
    <name type="synonym">Trachynia distachya</name>
    <dbReference type="NCBI Taxonomy" id="15368"/>
    <lineage>
        <taxon>Eukaryota</taxon>
        <taxon>Viridiplantae</taxon>
        <taxon>Streptophyta</taxon>
        <taxon>Embryophyta</taxon>
        <taxon>Tracheophyta</taxon>
        <taxon>Spermatophyta</taxon>
        <taxon>Magnoliopsida</taxon>
        <taxon>Liliopsida</taxon>
        <taxon>Poales</taxon>
        <taxon>Poaceae</taxon>
        <taxon>BOP clade</taxon>
        <taxon>Pooideae</taxon>
        <taxon>Stipodae</taxon>
        <taxon>Brachypodieae</taxon>
        <taxon>Brachypodium</taxon>
    </lineage>
</organism>